<dbReference type="EMBL" id="OANU01000031">
    <property type="protein sequence ID" value="SNX48691.1"/>
    <property type="molecule type" value="Genomic_DNA"/>
</dbReference>
<accession>A0A240EJL1</accession>
<evidence type="ECO:0000313" key="2">
    <source>
        <dbReference type="Proteomes" id="UP000219336"/>
    </source>
</evidence>
<name>A0A240EJL1_9VIBR</name>
<protein>
    <submittedName>
        <fullName evidence="1">Uncharacterized protein</fullName>
    </submittedName>
</protein>
<evidence type="ECO:0000313" key="1">
    <source>
        <dbReference type="EMBL" id="SNX48691.1"/>
    </source>
</evidence>
<dbReference type="AlphaFoldDB" id="A0A240EJL1"/>
<dbReference type="Proteomes" id="UP000219336">
    <property type="component" value="Unassembled WGS sequence"/>
</dbReference>
<gene>
    <name evidence="1" type="ORF">VTH8203_02313</name>
</gene>
<sequence length="31" mass="3525">MFSGLIETIAYFADVFLYVYSLQISKCAAFI</sequence>
<reference evidence="2" key="1">
    <citation type="submission" date="2016-06" db="EMBL/GenBank/DDBJ databases">
        <authorList>
            <person name="Rodrigo-Torres L."/>
            <person name="Arahal R.D."/>
            <person name="Lucena T."/>
        </authorList>
    </citation>
    <scope>NUCLEOTIDE SEQUENCE [LARGE SCALE GENOMIC DNA]</scope>
    <source>
        <strain evidence="2">CECT8203</strain>
    </source>
</reference>
<organism evidence="1 2">
    <name type="scientific">Vibrio thalassae</name>
    <dbReference type="NCBI Taxonomy" id="1243014"/>
    <lineage>
        <taxon>Bacteria</taxon>
        <taxon>Pseudomonadati</taxon>
        <taxon>Pseudomonadota</taxon>
        <taxon>Gammaproteobacteria</taxon>
        <taxon>Vibrionales</taxon>
        <taxon>Vibrionaceae</taxon>
        <taxon>Vibrio</taxon>
    </lineage>
</organism>
<proteinExistence type="predicted"/>
<keyword evidence="2" id="KW-1185">Reference proteome</keyword>